<dbReference type="EMBL" id="VIFX01000077">
    <property type="protein sequence ID" value="TQR82385.1"/>
    <property type="molecule type" value="Genomic_DNA"/>
</dbReference>
<keyword evidence="1" id="KW-1133">Transmembrane helix</keyword>
<accession>A0A544VQW5</accession>
<reference evidence="2 3" key="1">
    <citation type="submission" date="2018-10" db="EMBL/GenBank/DDBJ databases">
        <title>Draft genome of Mycobacterium hodleri strain B.</title>
        <authorList>
            <person name="Amande T.J."/>
            <person name="Mcgenity T.J."/>
        </authorList>
    </citation>
    <scope>NUCLEOTIDE SEQUENCE [LARGE SCALE GENOMIC DNA]</scope>
    <source>
        <strain evidence="2 3">B</strain>
    </source>
</reference>
<gene>
    <name evidence="2" type="ORF">D8S82_32365</name>
</gene>
<dbReference type="PROSITE" id="PS51257">
    <property type="entry name" value="PROKAR_LIPOPROTEIN"/>
    <property type="match status" value="1"/>
</dbReference>
<comment type="caution">
    <text evidence="2">The sequence shown here is derived from an EMBL/GenBank/DDBJ whole genome shotgun (WGS) entry which is preliminary data.</text>
</comment>
<name>A0A544VQW5_9MYCO</name>
<proteinExistence type="predicted"/>
<dbReference type="RefSeq" id="WP_142556007.1">
    <property type="nucleotide sequence ID" value="NZ_VIFX01000077.1"/>
</dbReference>
<keyword evidence="1" id="KW-0472">Membrane</keyword>
<feature type="transmembrane region" description="Helical" evidence="1">
    <location>
        <begin position="9"/>
        <end position="29"/>
    </location>
</feature>
<evidence type="ECO:0000313" key="3">
    <source>
        <dbReference type="Proteomes" id="UP000315759"/>
    </source>
</evidence>
<dbReference type="Proteomes" id="UP000315759">
    <property type="component" value="Unassembled WGS sequence"/>
</dbReference>
<keyword evidence="1" id="KW-0812">Transmembrane</keyword>
<organism evidence="2 3">
    <name type="scientific">Mycolicibacterium hodleri</name>
    <dbReference type="NCBI Taxonomy" id="49897"/>
    <lineage>
        <taxon>Bacteria</taxon>
        <taxon>Bacillati</taxon>
        <taxon>Actinomycetota</taxon>
        <taxon>Actinomycetes</taxon>
        <taxon>Mycobacteriales</taxon>
        <taxon>Mycobacteriaceae</taxon>
        <taxon>Mycolicibacterium</taxon>
    </lineage>
</organism>
<evidence type="ECO:0000256" key="1">
    <source>
        <dbReference type="SAM" id="Phobius"/>
    </source>
</evidence>
<evidence type="ECO:0000313" key="2">
    <source>
        <dbReference type="EMBL" id="TQR82385.1"/>
    </source>
</evidence>
<keyword evidence="3" id="KW-1185">Reference proteome</keyword>
<dbReference type="AlphaFoldDB" id="A0A544VQW5"/>
<sequence length="155" mass="16498">MTHRVSVGAALRAGGALLVVLGVAAFVLVGCPSYRDGIPGELARGRDDAESAARSAALALDLWGRDRSTRDLASVQLSDARDEVAKAYKDVAELTVDERVDADRQRFLIDAMTRVIVELTAAHAAVRAVPGSANDPDSLRRDLLSVADQLAGQYR</sequence>
<protein>
    <submittedName>
        <fullName evidence="2">Uncharacterized protein</fullName>
    </submittedName>
</protein>